<dbReference type="EMBL" id="JACATZ010000001">
    <property type="protein sequence ID" value="NWJ45277.1"/>
    <property type="molecule type" value="Genomic_DNA"/>
</dbReference>
<reference evidence="1 3" key="1">
    <citation type="submission" date="2020-06" db="EMBL/GenBank/DDBJ databases">
        <title>Anoxygenic phototrophic Chloroflexota member uses a Type I reaction center.</title>
        <authorList>
            <person name="Tsuji J.M."/>
            <person name="Shaw N.A."/>
            <person name="Nagashima S."/>
            <person name="Venkiteswaran J."/>
            <person name="Schiff S.L."/>
            <person name="Hanada S."/>
            <person name="Tank M."/>
            <person name="Neufeld J.D."/>
        </authorList>
    </citation>
    <scope>NUCLEOTIDE SEQUENCE [LARGE SCALE GENOMIC DNA]</scope>
    <source>
        <strain evidence="1">L227-S17</strain>
    </source>
</reference>
<dbReference type="EMBL" id="CP128399">
    <property type="protein sequence ID" value="WJW67153.1"/>
    <property type="molecule type" value="Genomic_DNA"/>
</dbReference>
<dbReference type="Proteomes" id="UP001431572">
    <property type="component" value="Chromosome 1"/>
</dbReference>
<accession>A0A8T7LWN1</accession>
<sequence length="181" mass="20076">MWRVVIYLGLVVAGLIESLRLHVPFFNDNGSANPDEPYKLEQPEMSKAVYGRLGEGDDVAHFSFTAPVGHEPALILLIPAPSYTNYGLRASIRVFGPGLPAEGITSELTEQFMKIVGHEYVMVQSYTDSVQVAGEFHVTVERIAGKGTYCFCLGTGETRKIPRELFTRVDEIINRDELAKI</sequence>
<keyword evidence="4" id="KW-1185">Reference proteome</keyword>
<evidence type="ECO:0000313" key="3">
    <source>
        <dbReference type="Proteomes" id="UP000521676"/>
    </source>
</evidence>
<dbReference type="AlphaFoldDB" id="A0A8T7LWN1"/>
<protein>
    <submittedName>
        <fullName evidence="1">Uncharacterized protein</fullName>
    </submittedName>
</protein>
<evidence type="ECO:0000313" key="1">
    <source>
        <dbReference type="EMBL" id="NWJ45277.1"/>
    </source>
</evidence>
<reference evidence="2" key="2">
    <citation type="journal article" date="2024" name="Nature">
        <title>Anoxygenic phototroph of the Chloroflexota uses a type I reaction centre.</title>
        <authorList>
            <person name="Tsuji J.M."/>
            <person name="Shaw N.A."/>
            <person name="Nagashima S."/>
            <person name="Venkiteswaran J.J."/>
            <person name="Schiff S.L."/>
            <person name="Watanabe T."/>
            <person name="Fukui M."/>
            <person name="Hanada S."/>
            <person name="Tank M."/>
            <person name="Neufeld J.D."/>
        </authorList>
    </citation>
    <scope>NUCLEOTIDE SEQUENCE</scope>
    <source>
        <strain evidence="2">L227-S17</strain>
    </source>
</reference>
<evidence type="ECO:0000313" key="4">
    <source>
        <dbReference type="Proteomes" id="UP001431572"/>
    </source>
</evidence>
<evidence type="ECO:0000313" key="2">
    <source>
        <dbReference type="EMBL" id="WJW67153.1"/>
    </source>
</evidence>
<organism evidence="1 3">
    <name type="scientific">Candidatus Chlorohelix allophototropha</name>
    <dbReference type="NCBI Taxonomy" id="3003348"/>
    <lineage>
        <taxon>Bacteria</taxon>
        <taxon>Bacillati</taxon>
        <taxon>Chloroflexota</taxon>
        <taxon>Chloroflexia</taxon>
        <taxon>Candidatus Chloroheliales</taxon>
        <taxon>Candidatus Chloroheliaceae</taxon>
        <taxon>Candidatus Chlorohelix</taxon>
    </lineage>
</organism>
<gene>
    <name evidence="1" type="ORF">HXX08_05295</name>
    <name evidence="2" type="ORF">OZ401_000408</name>
</gene>
<proteinExistence type="predicted"/>
<name>A0A8T7LWN1_9CHLR</name>
<dbReference type="Proteomes" id="UP000521676">
    <property type="component" value="Unassembled WGS sequence"/>
</dbReference>
<dbReference type="RefSeq" id="WP_341469050.1">
    <property type="nucleotide sequence ID" value="NZ_CP128399.1"/>
</dbReference>